<protein>
    <submittedName>
        <fullName evidence="1">Uncharacterized protein</fullName>
    </submittedName>
</protein>
<sequence length="38" mass="4341">MVLFTQLQKQAGLLLPKKHVQLSRLMSIDGSLIDKNYI</sequence>
<dbReference type="EMBL" id="UOFQ01000016">
    <property type="protein sequence ID" value="VAW85086.1"/>
    <property type="molecule type" value="Genomic_DNA"/>
</dbReference>
<evidence type="ECO:0000313" key="1">
    <source>
        <dbReference type="EMBL" id="VAW85086.1"/>
    </source>
</evidence>
<dbReference type="AlphaFoldDB" id="A0A3B0ZWW2"/>
<reference evidence="1" key="1">
    <citation type="submission" date="2018-06" db="EMBL/GenBank/DDBJ databases">
        <authorList>
            <person name="Zhirakovskaya E."/>
        </authorList>
    </citation>
    <scope>NUCLEOTIDE SEQUENCE</scope>
</reference>
<proteinExistence type="predicted"/>
<accession>A0A3B0ZWW2</accession>
<organism evidence="1">
    <name type="scientific">hydrothermal vent metagenome</name>
    <dbReference type="NCBI Taxonomy" id="652676"/>
    <lineage>
        <taxon>unclassified sequences</taxon>
        <taxon>metagenomes</taxon>
        <taxon>ecological metagenomes</taxon>
    </lineage>
</organism>
<gene>
    <name evidence="1" type="ORF">MNBD_GAMMA17-2235</name>
</gene>
<name>A0A3B0ZWW2_9ZZZZ</name>